<dbReference type="Pfam" id="PF10754">
    <property type="entry name" value="DUF2569"/>
    <property type="match status" value="1"/>
</dbReference>
<reference evidence="2 3" key="1">
    <citation type="submission" date="2010-07" db="EMBL/GenBank/DDBJ databases">
        <title>The draft genome of Paenibacillus curdlanolyticus YK9.</title>
        <authorList>
            <consortium name="US DOE Joint Genome Institute (JGI-PGF)"/>
            <person name="Lucas S."/>
            <person name="Copeland A."/>
            <person name="Lapidus A."/>
            <person name="Cheng J.-F."/>
            <person name="Bruce D."/>
            <person name="Goodwin L."/>
            <person name="Pitluck S."/>
            <person name="Land M.L."/>
            <person name="Hauser L."/>
            <person name="Chang Y.-J."/>
            <person name="Jeffries C."/>
            <person name="Anderson I.J."/>
            <person name="Johnson E."/>
            <person name="Loganathan U."/>
            <person name="Mulhopadhyay B."/>
            <person name="Kyrpides N."/>
            <person name="Woyke T.J."/>
        </authorList>
    </citation>
    <scope>NUCLEOTIDE SEQUENCE [LARGE SCALE GENOMIC DNA]</scope>
    <source>
        <strain evidence="2 3">YK9</strain>
    </source>
</reference>
<accession>E0IF20</accession>
<feature type="transmembrane region" description="Helical" evidence="1">
    <location>
        <begin position="81"/>
        <end position="98"/>
    </location>
</feature>
<keyword evidence="1" id="KW-1133">Transmembrane helix</keyword>
<evidence type="ECO:0000313" key="3">
    <source>
        <dbReference type="Proteomes" id="UP000005387"/>
    </source>
</evidence>
<evidence type="ECO:0000256" key="1">
    <source>
        <dbReference type="SAM" id="Phobius"/>
    </source>
</evidence>
<keyword evidence="1" id="KW-0812">Transmembrane</keyword>
<dbReference type="Proteomes" id="UP000005387">
    <property type="component" value="Unassembled WGS sequence"/>
</dbReference>
<gene>
    <name evidence="2" type="ORF">PaecuDRAFT_4261</name>
</gene>
<dbReference type="InterPro" id="IPR019690">
    <property type="entry name" value="DUF2569"/>
</dbReference>
<organism evidence="2 3">
    <name type="scientific">Paenibacillus curdlanolyticus YK9</name>
    <dbReference type="NCBI Taxonomy" id="717606"/>
    <lineage>
        <taxon>Bacteria</taxon>
        <taxon>Bacillati</taxon>
        <taxon>Bacillota</taxon>
        <taxon>Bacilli</taxon>
        <taxon>Bacillales</taxon>
        <taxon>Paenibacillaceae</taxon>
        <taxon>Paenibacillus</taxon>
    </lineage>
</organism>
<feature type="transmembrane region" description="Helical" evidence="1">
    <location>
        <begin position="7"/>
        <end position="25"/>
    </location>
</feature>
<name>E0IF20_9BACL</name>
<feature type="transmembrane region" description="Helical" evidence="1">
    <location>
        <begin position="110"/>
        <end position="127"/>
    </location>
</feature>
<feature type="transmembrane region" description="Helical" evidence="1">
    <location>
        <begin position="51"/>
        <end position="72"/>
    </location>
</feature>
<dbReference type="EMBL" id="AEDD01000013">
    <property type="protein sequence ID" value="EFM08796.1"/>
    <property type="molecule type" value="Genomic_DNA"/>
</dbReference>
<keyword evidence="1" id="KW-0472">Membrane</keyword>
<protein>
    <submittedName>
        <fullName evidence="2">Uncharacterized protein</fullName>
    </submittedName>
</protein>
<evidence type="ECO:0000313" key="2">
    <source>
        <dbReference type="EMBL" id="EFM08796.1"/>
    </source>
</evidence>
<proteinExistence type="predicted"/>
<dbReference type="AlphaFoldDB" id="E0IF20"/>
<keyword evidence="3" id="KW-1185">Reference proteome</keyword>
<sequence length="138" mass="15642">MNVNRIAGWLFLYIIFVVFSIIQSIKSVVSVMNGGLGEAAASWGLPTNDALIIELLGLVVLILSIISVKLIYSRKRHVPKMIIAFEIIYLVVLIYEYMKLSGSEAQVPDSWLIVGIIVKIIWIDYFVRSKRVKMTFVH</sequence>